<dbReference type="SUPFAM" id="SSF46458">
    <property type="entry name" value="Globin-like"/>
    <property type="match status" value="1"/>
</dbReference>
<evidence type="ECO:0000313" key="7">
    <source>
        <dbReference type="Proteomes" id="UP001555786"/>
    </source>
</evidence>
<dbReference type="InterPro" id="IPR009050">
    <property type="entry name" value="Globin-like_sf"/>
</dbReference>
<dbReference type="RefSeq" id="WP_311944434.1">
    <property type="nucleotide sequence ID" value="NZ_JAVSCS010000051.1"/>
</dbReference>
<gene>
    <name evidence="6" type="ORF">ABXS05_21865</name>
</gene>
<dbReference type="PANTHER" id="PTHR47366">
    <property type="entry name" value="TWO-ON-TWO HEMOGLOBIN-3"/>
    <property type="match status" value="1"/>
</dbReference>
<dbReference type="Gene3D" id="1.10.490.10">
    <property type="entry name" value="Globins"/>
    <property type="match status" value="1"/>
</dbReference>
<evidence type="ECO:0000256" key="5">
    <source>
        <dbReference type="ARBA" id="ARBA00034496"/>
    </source>
</evidence>
<keyword evidence="7" id="KW-1185">Reference proteome</keyword>
<dbReference type="CDD" id="cd14773">
    <property type="entry name" value="TrHb2_PhHbO-like_O"/>
    <property type="match status" value="1"/>
</dbReference>
<evidence type="ECO:0000256" key="2">
    <source>
        <dbReference type="ARBA" id="ARBA00022617"/>
    </source>
</evidence>
<evidence type="ECO:0000313" key="6">
    <source>
        <dbReference type="EMBL" id="MEW9308217.1"/>
    </source>
</evidence>
<reference evidence="6 7" key="1">
    <citation type="submission" date="2024-07" db="EMBL/GenBank/DDBJ databases">
        <title>Description of Labrys sedimenti sp. nov., isolated from a diclofenac-degrading enrichment culture.</title>
        <authorList>
            <person name="Tancsics A."/>
            <person name="Csepanyi A."/>
        </authorList>
    </citation>
    <scope>NUCLEOTIDE SEQUENCE [LARGE SCALE GENOMIC DNA]</scope>
    <source>
        <strain evidence="6 7">LMG 23578</strain>
    </source>
</reference>
<proteinExistence type="inferred from homology"/>
<comment type="caution">
    <text evidence="6">The sequence shown here is derived from an EMBL/GenBank/DDBJ whole genome shotgun (WGS) entry which is preliminary data.</text>
</comment>
<dbReference type="EMBL" id="JBFNQD010000008">
    <property type="protein sequence ID" value="MEW9308217.1"/>
    <property type="molecule type" value="Genomic_DNA"/>
</dbReference>
<dbReference type="PANTHER" id="PTHR47366:SF1">
    <property type="entry name" value="TWO-ON-TWO HEMOGLOBIN-3"/>
    <property type="match status" value="1"/>
</dbReference>
<dbReference type="InterPro" id="IPR001486">
    <property type="entry name" value="Hemoglobin_trunc"/>
</dbReference>
<name>A0ABV3PRE2_9HYPH</name>
<protein>
    <submittedName>
        <fullName evidence="6">Group II truncated hemoglobin</fullName>
    </submittedName>
</protein>
<comment type="similarity">
    <text evidence="5">Belongs to the truncated hemoglobin family. Group II subfamily.</text>
</comment>
<keyword evidence="1" id="KW-0813">Transport</keyword>
<keyword evidence="2" id="KW-0349">Heme</keyword>
<accession>A0ABV3PRE2</accession>
<dbReference type="Proteomes" id="UP001555786">
    <property type="component" value="Unassembled WGS sequence"/>
</dbReference>
<sequence length="149" mass="16474">MQQQLPSVYQQLGGEDGISRLVDLFYDIVEQDPAAAALHVLHLDGHGVAHSRVEQTRFLMGFFGGPRLYVEFHGHSDVRAIHAHVPITAETRDIWIRSMDKAFDQAGLPPEVKNRAMKALTTAARLVHDVNPLRNRSDGTADRAGSNPS</sequence>
<keyword evidence="3" id="KW-0479">Metal-binding</keyword>
<keyword evidence="4" id="KW-0408">Iron</keyword>
<dbReference type="Pfam" id="PF01152">
    <property type="entry name" value="Bac_globin"/>
    <property type="match status" value="1"/>
</dbReference>
<organism evidence="6 7">
    <name type="scientific">Labrys neptuniae</name>
    <dbReference type="NCBI Taxonomy" id="376174"/>
    <lineage>
        <taxon>Bacteria</taxon>
        <taxon>Pseudomonadati</taxon>
        <taxon>Pseudomonadota</taxon>
        <taxon>Alphaproteobacteria</taxon>
        <taxon>Hyphomicrobiales</taxon>
        <taxon>Xanthobacteraceae</taxon>
        <taxon>Labrys</taxon>
    </lineage>
</organism>
<evidence type="ECO:0000256" key="4">
    <source>
        <dbReference type="ARBA" id="ARBA00023004"/>
    </source>
</evidence>
<dbReference type="InterPro" id="IPR012292">
    <property type="entry name" value="Globin/Proto"/>
</dbReference>
<dbReference type="InterPro" id="IPR044203">
    <property type="entry name" value="GlbO/GLB3-like"/>
</dbReference>
<evidence type="ECO:0000256" key="3">
    <source>
        <dbReference type="ARBA" id="ARBA00022723"/>
    </source>
</evidence>
<evidence type="ECO:0000256" key="1">
    <source>
        <dbReference type="ARBA" id="ARBA00022448"/>
    </source>
</evidence>